<evidence type="ECO:0000313" key="1">
    <source>
        <dbReference type="EMBL" id="KAK1858807.1"/>
    </source>
</evidence>
<keyword evidence="2" id="KW-1185">Reference proteome</keyword>
<name>A0ACC3BMS9_PYRYE</name>
<dbReference type="Proteomes" id="UP000798662">
    <property type="component" value="Chromosome 1"/>
</dbReference>
<reference evidence="1" key="1">
    <citation type="submission" date="2019-11" db="EMBL/GenBank/DDBJ databases">
        <title>Nori genome reveals adaptations in red seaweeds to the harsh intertidal environment.</title>
        <authorList>
            <person name="Wang D."/>
            <person name="Mao Y."/>
        </authorList>
    </citation>
    <scope>NUCLEOTIDE SEQUENCE</scope>
    <source>
        <tissue evidence="1">Gametophyte</tissue>
    </source>
</reference>
<sequence>MAPTGSHPAASAAQAAAATAMASASAVAVGVASPSAALRPAFLTPPLPTVTAVGPPCQGAAAVTHRGVSLGSSAWACPPPPPQPLLRRRRTRLAGAAGAAAPAVGRQTDAFPPPDGGSNGWAFLVASSSTAAAEASPSPPSPPTPTPTATPTSTALPVDDTDETIADESARLLEWPAVSAAIARWASTPLGLLALSGALEPAAAADAADDGARRRREEEWAEPPPSVAASVAAARARRRRDLSRGAGYSGATADGSAQRGGGGGGGGGVGVIGSGGGGRDGGGATTGAPAAAPAPLLVRLGATRAEAERLLAETREAYALEFRLARPLVFTGVVDAAPAVAAAARGFVLSGKELVGVATTLAAARRLRRQVGGAAAAGGAGGGGGGVDGDGDLAEEAAGAADDERPTASQAQFAAAFGGRVAAGAAADRRRKQSEASLGRRPALVVSPACGGSADTAGGGSSSTSRSVELSTLSAMVGRLRTFPELERAITRAVDEQGDVRDSASAELAAVRSDVRAVRSGLRETAAALMARHADAVQDRVVTSRYGRAVLAVKVAKKGVFRKAVVHDVSATGVTVFLEPVEMRGANDRLKTLEAKERRVEEAVRRSLTKSAVAPLAGEGGYAGLEEVVGALDAAAARARYSAAIGGVDVRFSADGADGGELSLRGVRHPLLVGKAVEEASAAARRSARKSGGGSGGGGAVDATAAAGLASVVPVDYELGGHVRCAVVTGSNTGGKTSTIKTLGVCVLLAKAGIFVHASTSNADDMAVLPYFDTVLADIGDDQSLLASLSTFSGHIRRVTRILDAATPASLVLLDELGTGTNPAEGAALGISLLRYLAAGRARLVLATTHHGELTTLKYVTPEENGVPSPALEDEKDGAEGRGSRRRRRRTDDRFENASVEFDDVALRPTYRLIWGIPGRSHALSIAARLGCPPAIIEGARQSLTSAPRPGVIVAGGGGDGGGGSPNGTDGGSGGATPSGGATTATPHASALIESLEEQRAAAEAAAADAAAARAEAVALRDELAARAATVRAHEAELRAHQEAAFAKEVAAARSAIADVVRTMQRGGGGGGASAASAAEARAALAALEAAAARSGGGVPLPPDEAEDSAATGPPAGSVVKGDRVVVPRLGPGEVEVVDAPAGKKELTVLWGGMRAKVKHDELTGRRAAPPPTPAPASGRRGGGRGGGGGGGRSGPPLVRTAANTVDLRGQRVETALGKLDDILSRTLVLGGVWLIHGHGTGKLKRALREALDGNGLVGAWRDGASEEGGSGVTVVTFK</sequence>
<evidence type="ECO:0000313" key="2">
    <source>
        <dbReference type="Proteomes" id="UP000798662"/>
    </source>
</evidence>
<dbReference type="EMBL" id="CM020618">
    <property type="protein sequence ID" value="KAK1858807.1"/>
    <property type="molecule type" value="Genomic_DNA"/>
</dbReference>
<gene>
    <name evidence="1" type="ORF">I4F81_001407</name>
</gene>
<proteinExistence type="predicted"/>
<accession>A0ACC3BMS9</accession>
<protein>
    <submittedName>
        <fullName evidence="1">Uncharacterized protein</fullName>
    </submittedName>
</protein>
<comment type="caution">
    <text evidence="1">The sequence shown here is derived from an EMBL/GenBank/DDBJ whole genome shotgun (WGS) entry which is preliminary data.</text>
</comment>
<organism evidence="1 2">
    <name type="scientific">Pyropia yezoensis</name>
    <name type="common">Susabi-nori</name>
    <name type="synonym">Porphyra yezoensis</name>
    <dbReference type="NCBI Taxonomy" id="2788"/>
    <lineage>
        <taxon>Eukaryota</taxon>
        <taxon>Rhodophyta</taxon>
        <taxon>Bangiophyceae</taxon>
        <taxon>Bangiales</taxon>
        <taxon>Bangiaceae</taxon>
        <taxon>Pyropia</taxon>
    </lineage>
</organism>